<proteinExistence type="predicted"/>
<accession>A0AAX3ZZZ5</accession>
<dbReference type="Proteomes" id="UP001230933">
    <property type="component" value="Chromosome"/>
</dbReference>
<protein>
    <submittedName>
        <fullName evidence="1">Uncharacterized protein</fullName>
    </submittedName>
</protein>
<dbReference type="EMBL" id="CP124545">
    <property type="protein sequence ID" value="WMN01804.1"/>
    <property type="molecule type" value="Genomic_DNA"/>
</dbReference>
<organism evidence="1 2">
    <name type="scientific">Rhodococcus erythropolis</name>
    <name type="common">Arthrobacter picolinophilus</name>
    <dbReference type="NCBI Taxonomy" id="1833"/>
    <lineage>
        <taxon>Bacteria</taxon>
        <taxon>Bacillati</taxon>
        <taxon>Actinomycetota</taxon>
        <taxon>Actinomycetes</taxon>
        <taxon>Mycobacteriales</taxon>
        <taxon>Nocardiaceae</taxon>
        <taxon>Rhodococcus</taxon>
        <taxon>Rhodococcus erythropolis group</taxon>
    </lineage>
</organism>
<sequence length="63" mass="6588">MNASDCLGAVDRKSAVAIALLEPLLVERLLAEPLPVGRLLAEPLLAELLALDPLPEPLGPVIP</sequence>
<dbReference type="RefSeq" id="WP_308370976.1">
    <property type="nucleotide sequence ID" value="NZ_CP124545.1"/>
</dbReference>
<evidence type="ECO:0000313" key="2">
    <source>
        <dbReference type="Proteomes" id="UP001230933"/>
    </source>
</evidence>
<evidence type="ECO:0000313" key="1">
    <source>
        <dbReference type="EMBL" id="WMN01804.1"/>
    </source>
</evidence>
<name>A0AAX3ZZZ5_RHOER</name>
<dbReference type="AlphaFoldDB" id="A0AAX3ZZZ5"/>
<reference evidence="1" key="1">
    <citation type="submission" date="2023-08" db="EMBL/GenBank/DDBJ databases">
        <title>Isolation and Characterization of Rhodococcus erythropolis MGMM8.</title>
        <authorList>
            <person name="Diabankana R.G.C."/>
            <person name="Afordoanyi D.M."/>
            <person name="Validov S.Z."/>
        </authorList>
    </citation>
    <scope>NUCLEOTIDE SEQUENCE</scope>
    <source>
        <strain evidence="1">MGMM8</strain>
    </source>
</reference>
<gene>
    <name evidence="1" type="ORF">QIE55_31395</name>
</gene>